<dbReference type="InterPro" id="IPR002933">
    <property type="entry name" value="Peptidase_M20"/>
</dbReference>
<protein>
    <submittedName>
        <fullName evidence="3">N-carbamoyl-L-amino-acid hydrolase</fullName>
        <ecNumber evidence="3">3.5.1.87</ecNumber>
    </submittedName>
</protein>
<dbReference type="CDD" id="cd03884">
    <property type="entry name" value="M20_bAS"/>
    <property type="match status" value="1"/>
</dbReference>
<dbReference type="NCBIfam" id="TIGR01879">
    <property type="entry name" value="hydantase"/>
    <property type="match status" value="1"/>
</dbReference>
<evidence type="ECO:0000256" key="1">
    <source>
        <dbReference type="ARBA" id="ARBA00006153"/>
    </source>
</evidence>
<dbReference type="InterPro" id="IPR036264">
    <property type="entry name" value="Bact_exopeptidase_dim_dom"/>
</dbReference>
<accession>A0ABS2SIR5</accession>
<evidence type="ECO:0000313" key="4">
    <source>
        <dbReference type="Proteomes" id="UP000809290"/>
    </source>
</evidence>
<dbReference type="Gene3D" id="3.40.630.10">
    <property type="entry name" value="Zn peptidases"/>
    <property type="match status" value="1"/>
</dbReference>
<dbReference type="NCBIfam" id="NF006772">
    <property type="entry name" value="PRK09290.2-1"/>
    <property type="match status" value="1"/>
</dbReference>
<dbReference type="InterPro" id="IPR010158">
    <property type="entry name" value="Amidase_Cbmase"/>
</dbReference>
<dbReference type="PIRSF" id="PIRSF001235">
    <property type="entry name" value="Amidase_carbamoylase"/>
    <property type="match status" value="1"/>
</dbReference>
<dbReference type="Gene3D" id="3.30.70.360">
    <property type="match status" value="1"/>
</dbReference>
<dbReference type="SUPFAM" id="SSF55031">
    <property type="entry name" value="Bacterial exopeptidase dimerisation domain"/>
    <property type="match status" value="1"/>
</dbReference>
<reference evidence="3 4" key="1">
    <citation type="submission" date="2021-01" db="EMBL/GenBank/DDBJ databases">
        <title>Sequencing the genomes of 1000 actinobacteria strains.</title>
        <authorList>
            <person name="Klenk H.-P."/>
        </authorList>
    </citation>
    <scope>NUCLEOTIDE SEQUENCE [LARGE SCALE GENOMIC DNA]</scope>
    <source>
        <strain evidence="3 4">DSM 13657</strain>
    </source>
</reference>
<comment type="similarity">
    <text evidence="1">Belongs to the peptidase M20 family.</text>
</comment>
<name>A0ABS2SIR5_9MICO</name>
<dbReference type="Proteomes" id="UP000809290">
    <property type="component" value="Unassembled WGS sequence"/>
</dbReference>
<comment type="caution">
    <text evidence="3">The sequence shown here is derived from an EMBL/GenBank/DDBJ whole genome shotgun (WGS) entry which is preliminary data.</text>
</comment>
<proteinExistence type="inferred from homology"/>
<keyword evidence="4" id="KW-1185">Reference proteome</keyword>
<gene>
    <name evidence="3" type="ORF">JOE56_000845</name>
</gene>
<dbReference type="EC" id="3.5.1.87" evidence="3"/>
<dbReference type="GO" id="GO:0050538">
    <property type="term" value="F:N-carbamoyl-L-amino-acid hydrolase activity"/>
    <property type="evidence" value="ECO:0007669"/>
    <property type="project" value="UniProtKB-EC"/>
</dbReference>
<dbReference type="SUPFAM" id="SSF53187">
    <property type="entry name" value="Zn-dependent exopeptidases"/>
    <property type="match status" value="1"/>
</dbReference>
<dbReference type="Pfam" id="PF01546">
    <property type="entry name" value="Peptidase_M20"/>
    <property type="match status" value="1"/>
</dbReference>
<dbReference type="PANTHER" id="PTHR32494:SF5">
    <property type="entry name" value="ALLANTOATE AMIDOHYDROLASE"/>
    <property type="match status" value="1"/>
</dbReference>
<keyword evidence="2 3" id="KW-0378">Hydrolase</keyword>
<evidence type="ECO:0000256" key="2">
    <source>
        <dbReference type="ARBA" id="ARBA00022801"/>
    </source>
</evidence>
<dbReference type="PANTHER" id="PTHR32494">
    <property type="entry name" value="ALLANTOATE DEIMINASE-RELATED"/>
    <property type="match status" value="1"/>
</dbReference>
<organism evidence="3 4">
    <name type="scientific">Brevibacterium paucivorans</name>
    <dbReference type="NCBI Taxonomy" id="170994"/>
    <lineage>
        <taxon>Bacteria</taxon>
        <taxon>Bacillati</taxon>
        <taxon>Actinomycetota</taxon>
        <taxon>Actinomycetes</taxon>
        <taxon>Micrococcales</taxon>
        <taxon>Brevibacteriaceae</taxon>
        <taxon>Brevibacterium</taxon>
    </lineage>
</organism>
<sequence>MTGQYRPLPSPFVPDPLARITRTTNAKEPTVDQQFLDDFDTMSSFGQTPAGGVDREAMTGPDVEQRNWLGTWMRERGFTVTTDRIGNQFGLVEWTPGAPYVLVGSHMDSQPLGGKFDGAYGVLAGAHAVWRIQQQVEQSGRTPKFNLGVVNWFNEEGSRFQPSMMGSSVFTGKMDADTALKVTDGEGVSVHEALEAGGYLGNGEGPAPAAYAEIHIEQGRILDEEGINIGLVDATWAAQKYHFIVHGEQAHTGSTIIADRQDALLGAAHLVVTAREIADEFGIHTSVGQLNVLPNSPVVVPREVRLHMDMRSPDSDLVKRADEKLHQKIAHIEELAHVKIEKDTAHSWDLLPYDERGVELARGVAEEMGLSHRNIMTVAGHDSTNMKDMVPTVMLFVPSVDGISHNEGEYTKPEDMVAGVTMLTGVLDKLIEGALDAPSL</sequence>
<evidence type="ECO:0000313" key="3">
    <source>
        <dbReference type="EMBL" id="MBM7816151.1"/>
    </source>
</evidence>
<dbReference type="EMBL" id="JAFBCP010000001">
    <property type="protein sequence ID" value="MBM7816151.1"/>
    <property type="molecule type" value="Genomic_DNA"/>
</dbReference>